<dbReference type="InterPro" id="IPR046373">
    <property type="entry name" value="Acyl-CoA_Oxase/DH_mid-dom_sf"/>
</dbReference>
<evidence type="ECO:0000256" key="4">
    <source>
        <dbReference type="ARBA" id="ARBA00022827"/>
    </source>
</evidence>
<proteinExistence type="inferred from homology"/>
<dbReference type="InterPro" id="IPR036250">
    <property type="entry name" value="AcylCo_DH-like_C"/>
</dbReference>
<dbReference type="InterPro" id="IPR009075">
    <property type="entry name" value="AcylCo_DH/oxidase_C"/>
</dbReference>
<comment type="cofactor">
    <cofactor evidence="1 6">
        <name>FAD</name>
        <dbReference type="ChEBI" id="CHEBI:57692"/>
    </cofactor>
</comment>
<dbReference type="Pfam" id="PF00441">
    <property type="entry name" value="Acyl-CoA_dh_1"/>
    <property type="match status" value="1"/>
</dbReference>
<comment type="similarity">
    <text evidence="2 6">Belongs to the acyl-CoA dehydrogenase family.</text>
</comment>
<dbReference type="Pfam" id="PF02770">
    <property type="entry name" value="Acyl-CoA_dh_M"/>
    <property type="match status" value="1"/>
</dbReference>
<dbReference type="Gene3D" id="1.10.540.10">
    <property type="entry name" value="Acyl-CoA dehydrogenase/oxidase, N-terminal domain"/>
    <property type="match status" value="1"/>
</dbReference>
<evidence type="ECO:0000313" key="11">
    <source>
        <dbReference type="Proteomes" id="UP001553715"/>
    </source>
</evidence>
<gene>
    <name evidence="10" type="ORF">AB0301_14885</name>
</gene>
<evidence type="ECO:0000256" key="5">
    <source>
        <dbReference type="ARBA" id="ARBA00023002"/>
    </source>
</evidence>
<feature type="domain" description="Acyl-CoA oxidase/dehydrogenase middle" evidence="8">
    <location>
        <begin position="124"/>
        <end position="211"/>
    </location>
</feature>
<dbReference type="InterPro" id="IPR006091">
    <property type="entry name" value="Acyl-CoA_Oxase/DH_mid-dom"/>
</dbReference>
<dbReference type="InterPro" id="IPR037069">
    <property type="entry name" value="AcylCoA_DH/ox_N_sf"/>
</dbReference>
<dbReference type="Gene3D" id="1.20.140.10">
    <property type="entry name" value="Butyryl-CoA Dehydrogenase, subunit A, domain 3"/>
    <property type="match status" value="1"/>
</dbReference>
<evidence type="ECO:0000259" key="7">
    <source>
        <dbReference type="Pfam" id="PF00441"/>
    </source>
</evidence>
<dbReference type="CDD" id="cd00567">
    <property type="entry name" value="ACAD"/>
    <property type="match status" value="1"/>
</dbReference>
<dbReference type="InterPro" id="IPR009100">
    <property type="entry name" value="AcylCoA_DH/oxidase_NM_dom_sf"/>
</dbReference>
<protein>
    <submittedName>
        <fullName evidence="10">Acyl-CoA dehydrogenase family protein</fullName>
        <ecNumber evidence="10">1.-.-.-</ecNumber>
    </submittedName>
</protein>
<feature type="domain" description="Acyl-CoA dehydrogenase/oxidase C-terminal" evidence="7">
    <location>
        <begin position="222"/>
        <end position="368"/>
    </location>
</feature>
<evidence type="ECO:0000256" key="1">
    <source>
        <dbReference type="ARBA" id="ARBA00001974"/>
    </source>
</evidence>
<dbReference type="InterPro" id="IPR013786">
    <property type="entry name" value="AcylCoA_DH/ox_N"/>
</dbReference>
<keyword evidence="4 6" id="KW-0274">FAD</keyword>
<dbReference type="EMBL" id="JBFBMH010000028">
    <property type="protein sequence ID" value="MEW1976343.1"/>
    <property type="molecule type" value="Genomic_DNA"/>
</dbReference>
<accession>A0ABV3LKD0</accession>
<dbReference type="PANTHER" id="PTHR43884:SF20">
    <property type="entry name" value="ACYL-COA DEHYDROGENASE FADE28"/>
    <property type="match status" value="1"/>
</dbReference>
<reference evidence="10 11" key="1">
    <citation type="submission" date="2024-06" db="EMBL/GenBank/DDBJ databases">
        <title>The Natural Products Discovery Center: Release of the First 8490 Sequenced Strains for Exploring Actinobacteria Biosynthetic Diversity.</title>
        <authorList>
            <person name="Kalkreuter E."/>
            <person name="Kautsar S.A."/>
            <person name="Yang D."/>
            <person name="Bader C.D."/>
            <person name="Teijaro C.N."/>
            <person name="Fluegel L."/>
            <person name="Davis C.M."/>
            <person name="Simpson J.R."/>
            <person name="Lauterbach L."/>
            <person name="Steele A.D."/>
            <person name="Gui C."/>
            <person name="Meng S."/>
            <person name="Li G."/>
            <person name="Viehrig K."/>
            <person name="Ye F."/>
            <person name="Su P."/>
            <person name="Kiefer A.F."/>
            <person name="Nichols A."/>
            <person name="Cepeda A.J."/>
            <person name="Yan W."/>
            <person name="Fan B."/>
            <person name="Jiang Y."/>
            <person name="Adhikari A."/>
            <person name="Zheng C.-J."/>
            <person name="Schuster L."/>
            <person name="Cowan T.M."/>
            <person name="Smanski M.J."/>
            <person name="Chevrette M.G."/>
            <person name="De Carvalho L.P.S."/>
            <person name="Shen B."/>
        </authorList>
    </citation>
    <scope>NUCLEOTIDE SEQUENCE [LARGE SCALE GENOMIC DNA]</scope>
    <source>
        <strain evidence="10 11">NPDC077434</strain>
    </source>
</reference>
<keyword evidence="3 6" id="KW-0285">Flavoprotein</keyword>
<evidence type="ECO:0000259" key="9">
    <source>
        <dbReference type="Pfam" id="PF02771"/>
    </source>
</evidence>
<comment type="caution">
    <text evidence="10">The sequence shown here is derived from an EMBL/GenBank/DDBJ whole genome shotgun (WGS) entry which is preliminary data.</text>
</comment>
<dbReference type="SUPFAM" id="SSF47203">
    <property type="entry name" value="Acyl-CoA dehydrogenase C-terminal domain-like"/>
    <property type="match status" value="1"/>
</dbReference>
<dbReference type="EC" id="1.-.-.-" evidence="10"/>
<dbReference type="Pfam" id="PF02771">
    <property type="entry name" value="Acyl-CoA_dh_N"/>
    <property type="match status" value="1"/>
</dbReference>
<dbReference type="SUPFAM" id="SSF56645">
    <property type="entry name" value="Acyl-CoA dehydrogenase NM domain-like"/>
    <property type="match status" value="1"/>
</dbReference>
<dbReference type="GO" id="GO:0016491">
    <property type="term" value="F:oxidoreductase activity"/>
    <property type="evidence" value="ECO:0007669"/>
    <property type="project" value="UniProtKB-KW"/>
</dbReference>
<dbReference type="Proteomes" id="UP001553715">
    <property type="component" value="Unassembled WGS sequence"/>
</dbReference>
<keyword evidence="11" id="KW-1185">Reference proteome</keyword>
<evidence type="ECO:0000259" key="8">
    <source>
        <dbReference type="Pfam" id="PF02770"/>
    </source>
</evidence>
<dbReference type="RefSeq" id="WP_033105377.1">
    <property type="nucleotide sequence ID" value="NZ_JBFBMH010000028.1"/>
</dbReference>
<evidence type="ECO:0000256" key="6">
    <source>
        <dbReference type="RuleBase" id="RU362125"/>
    </source>
</evidence>
<name>A0ABV3LKD0_9MICO</name>
<sequence length="370" mass="39776">MQFELSEDQLDFQKSLRRMISDRSPMKIVREVIETEPGWDEGLWRQFAEQAGLPALLVPEEYDGAGASLVEAMIVMEELGRGLVPSPFFATTAFGVVPILTFGSESQKQDLLPGIVAGEITATTAITEPSGNWSPDGVEMAADGSDDSVTLTGTKSFVIDGHTANKILVVARSGDQYGLYVVDGDAPGLSRTKQTTLDLTRPMATLEFDNVAATALGEPGSWDRISHMIDVAATLLAAEMVGAMEAAMTMAVEYAKVRNQFSRAIGSFQGIKHRLSEMALEVDTSRAATWYAAHAGAEELEDFPTAALVAKATAAAGFAFTASWVVQVHGGIGFTWDHDAQLYYRKAKSTELLLGSTADTWLQLADRLGV</sequence>
<dbReference type="Gene3D" id="2.40.110.10">
    <property type="entry name" value="Butyryl-CoA Dehydrogenase, subunit A, domain 2"/>
    <property type="match status" value="1"/>
</dbReference>
<evidence type="ECO:0000256" key="2">
    <source>
        <dbReference type="ARBA" id="ARBA00009347"/>
    </source>
</evidence>
<keyword evidence="5 6" id="KW-0560">Oxidoreductase</keyword>
<organism evidence="10 11">
    <name type="scientific">Microbacterium profundi</name>
    <dbReference type="NCBI Taxonomy" id="450380"/>
    <lineage>
        <taxon>Bacteria</taxon>
        <taxon>Bacillati</taxon>
        <taxon>Actinomycetota</taxon>
        <taxon>Actinomycetes</taxon>
        <taxon>Micrococcales</taxon>
        <taxon>Microbacteriaceae</taxon>
        <taxon>Microbacterium</taxon>
    </lineage>
</organism>
<dbReference type="PANTHER" id="PTHR43884">
    <property type="entry name" value="ACYL-COA DEHYDROGENASE"/>
    <property type="match status" value="1"/>
</dbReference>
<evidence type="ECO:0000313" key="10">
    <source>
        <dbReference type="EMBL" id="MEW1976343.1"/>
    </source>
</evidence>
<evidence type="ECO:0000256" key="3">
    <source>
        <dbReference type="ARBA" id="ARBA00022630"/>
    </source>
</evidence>
<feature type="domain" description="Acyl-CoA dehydrogenase/oxidase N-terminal" evidence="9">
    <location>
        <begin position="6"/>
        <end position="119"/>
    </location>
</feature>